<accession>A0ACC2UU84</accession>
<name>A0ACC2UU84_9FUNG</name>
<keyword evidence="2" id="KW-1185">Reference proteome</keyword>
<comment type="caution">
    <text evidence="1">The sequence shown here is derived from an EMBL/GenBank/DDBJ whole genome shotgun (WGS) entry which is preliminary data.</text>
</comment>
<gene>
    <name evidence="1" type="ORF">DSO57_1002715</name>
</gene>
<proteinExistence type="predicted"/>
<organism evidence="1 2">
    <name type="scientific">Entomophthora muscae</name>
    <dbReference type="NCBI Taxonomy" id="34485"/>
    <lineage>
        <taxon>Eukaryota</taxon>
        <taxon>Fungi</taxon>
        <taxon>Fungi incertae sedis</taxon>
        <taxon>Zoopagomycota</taxon>
        <taxon>Entomophthoromycotina</taxon>
        <taxon>Entomophthoromycetes</taxon>
        <taxon>Entomophthorales</taxon>
        <taxon>Entomophthoraceae</taxon>
        <taxon>Entomophthora</taxon>
    </lineage>
</organism>
<evidence type="ECO:0000313" key="2">
    <source>
        <dbReference type="Proteomes" id="UP001165960"/>
    </source>
</evidence>
<dbReference type="Proteomes" id="UP001165960">
    <property type="component" value="Unassembled WGS sequence"/>
</dbReference>
<sequence length="269" mass="29690">MKVFILFGLAASQTDNVSPSRGLHQRSEIPAQGPNTVNIHDPFVHTDVTKLGQFVTVDLDMINSPLTGCEGGVCFIDKVEKGSEQFVLVKVDYNAGVALKHLSSSSKKAKGGDVFEANGVTFGKNIVMSDFSEYLVFIDEGKPPYDGINFNVAPSKTDRLFGLIRTWNQSKKLVITLNLKDFKNIMNWTKGANQEIPGKVNLFLVRVKKENLQEIGSLKEDKRATVSWLVESEEAAETILNSYPDIEVLIENVSRVEGSLFSSNLDICS</sequence>
<evidence type="ECO:0000313" key="1">
    <source>
        <dbReference type="EMBL" id="KAJ9090403.1"/>
    </source>
</evidence>
<reference evidence="1" key="1">
    <citation type="submission" date="2022-04" db="EMBL/GenBank/DDBJ databases">
        <title>Genome of the entomopathogenic fungus Entomophthora muscae.</title>
        <authorList>
            <person name="Elya C."/>
            <person name="Lovett B.R."/>
            <person name="Lee E."/>
            <person name="Macias A.M."/>
            <person name="Hajek A.E."/>
            <person name="De Bivort B.L."/>
            <person name="Kasson M.T."/>
            <person name="De Fine Licht H.H."/>
            <person name="Stajich J.E."/>
        </authorList>
    </citation>
    <scope>NUCLEOTIDE SEQUENCE</scope>
    <source>
        <strain evidence="1">Berkeley</strain>
    </source>
</reference>
<dbReference type="EMBL" id="QTSX02000006">
    <property type="protein sequence ID" value="KAJ9090403.1"/>
    <property type="molecule type" value="Genomic_DNA"/>
</dbReference>
<protein>
    <submittedName>
        <fullName evidence="1">Uncharacterized protein</fullName>
    </submittedName>
</protein>